<protein>
    <submittedName>
        <fullName evidence="1">Uncharacterized protein</fullName>
    </submittedName>
</protein>
<reference evidence="1" key="1">
    <citation type="submission" date="2018-02" db="EMBL/GenBank/DDBJ databases">
        <title>Rhizophora mucronata_Transcriptome.</title>
        <authorList>
            <person name="Meera S.P."/>
            <person name="Sreeshan A."/>
            <person name="Augustine A."/>
        </authorList>
    </citation>
    <scope>NUCLEOTIDE SEQUENCE</scope>
    <source>
        <tissue evidence="1">Leaf</tissue>
    </source>
</reference>
<dbReference type="AlphaFoldDB" id="A0A2P2Q0Z5"/>
<name>A0A2P2Q0Z5_RHIMU</name>
<organism evidence="1">
    <name type="scientific">Rhizophora mucronata</name>
    <name type="common">Asiatic mangrove</name>
    <dbReference type="NCBI Taxonomy" id="61149"/>
    <lineage>
        <taxon>Eukaryota</taxon>
        <taxon>Viridiplantae</taxon>
        <taxon>Streptophyta</taxon>
        <taxon>Embryophyta</taxon>
        <taxon>Tracheophyta</taxon>
        <taxon>Spermatophyta</taxon>
        <taxon>Magnoliopsida</taxon>
        <taxon>eudicotyledons</taxon>
        <taxon>Gunneridae</taxon>
        <taxon>Pentapetalae</taxon>
        <taxon>rosids</taxon>
        <taxon>fabids</taxon>
        <taxon>Malpighiales</taxon>
        <taxon>Rhizophoraceae</taxon>
        <taxon>Rhizophora</taxon>
    </lineage>
</organism>
<dbReference type="EMBL" id="GGEC01080139">
    <property type="protein sequence ID" value="MBX60623.1"/>
    <property type="molecule type" value="Transcribed_RNA"/>
</dbReference>
<proteinExistence type="predicted"/>
<accession>A0A2P2Q0Z5</accession>
<sequence length="20" mass="2324">MNILPITGEQFLRHPLSRNS</sequence>
<evidence type="ECO:0000313" key="1">
    <source>
        <dbReference type="EMBL" id="MBX60623.1"/>
    </source>
</evidence>